<sequence length="97" mass="11328">MALTPEKREALMLARKRIAAERSRYICFALESVTIKRPDLTEAAIELRRYISDKLGSRHVGLRSWQQRNGFGDRGDAQLRLDRLAWIDWMLDEPKEA</sequence>
<dbReference type="EMBL" id="PVGH01000107">
    <property type="protein sequence ID" value="PRF54662.1"/>
    <property type="molecule type" value="Genomic_DNA"/>
</dbReference>
<evidence type="ECO:0008006" key="3">
    <source>
        <dbReference type="Google" id="ProtNLM"/>
    </source>
</evidence>
<dbReference type="Proteomes" id="UP000238982">
    <property type="component" value="Unassembled WGS sequence"/>
</dbReference>
<comment type="caution">
    <text evidence="1">The sequence shown here is derived from an EMBL/GenBank/DDBJ whole genome shotgun (WGS) entry which is preliminary data.</text>
</comment>
<dbReference type="RefSeq" id="WP_105796138.1">
    <property type="nucleotide sequence ID" value="NZ_JAHPOA010000012.1"/>
</dbReference>
<name>A0A2S9MBD3_9BURK</name>
<protein>
    <recommendedName>
        <fullName evidence="3">Bacteriophage protein</fullName>
    </recommendedName>
</protein>
<evidence type="ECO:0000313" key="1">
    <source>
        <dbReference type="EMBL" id="PRF54662.1"/>
    </source>
</evidence>
<evidence type="ECO:0000313" key="2">
    <source>
        <dbReference type="Proteomes" id="UP000238982"/>
    </source>
</evidence>
<dbReference type="AlphaFoldDB" id="A0A2S9MBD3"/>
<accession>A0A2S9MBD3</accession>
<reference evidence="1 2" key="1">
    <citation type="submission" date="2018-03" db="EMBL/GenBank/DDBJ databases">
        <authorList>
            <person name="Keele B.F."/>
        </authorList>
    </citation>
    <scope>NUCLEOTIDE SEQUENCE [LARGE SCALE GENOMIC DNA]</scope>
    <source>
        <strain evidence="1 2">AU19729</strain>
    </source>
</reference>
<proteinExistence type="predicted"/>
<gene>
    <name evidence="1" type="ORF">C6Q15_28275</name>
</gene>
<organism evidence="1 2">
    <name type="scientific">Burkholderia multivorans</name>
    <dbReference type="NCBI Taxonomy" id="87883"/>
    <lineage>
        <taxon>Bacteria</taxon>
        <taxon>Pseudomonadati</taxon>
        <taxon>Pseudomonadota</taxon>
        <taxon>Betaproteobacteria</taxon>
        <taxon>Burkholderiales</taxon>
        <taxon>Burkholderiaceae</taxon>
        <taxon>Burkholderia</taxon>
        <taxon>Burkholderia cepacia complex</taxon>
    </lineage>
</organism>